<dbReference type="SUPFAM" id="SSF54211">
    <property type="entry name" value="Ribosomal protein S5 domain 2-like"/>
    <property type="match status" value="1"/>
</dbReference>
<feature type="domain" description="GHMP kinase N-terminal" evidence="11">
    <location>
        <begin position="87"/>
        <end position="165"/>
    </location>
</feature>
<dbReference type="Proteomes" id="UP000469011">
    <property type="component" value="Unassembled WGS sequence"/>
</dbReference>
<dbReference type="Gene3D" id="3.30.70.890">
    <property type="entry name" value="GHMP kinase, C-terminal domain"/>
    <property type="match status" value="1"/>
</dbReference>
<dbReference type="InterPro" id="IPR014721">
    <property type="entry name" value="Ribsml_uS5_D2-typ_fold_subgr"/>
</dbReference>
<keyword evidence="7 10" id="KW-0067">ATP-binding</keyword>
<accession>A0A6N9T7P9</accession>
<dbReference type="InterPro" id="IPR020568">
    <property type="entry name" value="Ribosomal_Su5_D2-typ_SF"/>
</dbReference>
<feature type="domain" description="GHMP kinase C-terminal" evidence="12">
    <location>
        <begin position="224"/>
        <end position="291"/>
    </location>
</feature>
<dbReference type="Pfam" id="PF00288">
    <property type="entry name" value="GHMP_kinases_N"/>
    <property type="match status" value="1"/>
</dbReference>
<keyword evidence="8 10" id="KW-0414">Isoprene biosynthesis</keyword>
<dbReference type="InterPro" id="IPR013750">
    <property type="entry name" value="GHMP_kinase_C_dom"/>
</dbReference>
<dbReference type="PIRSF" id="PIRSF010376">
    <property type="entry name" value="IspE"/>
    <property type="match status" value="1"/>
</dbReference>
<dbReference type="GO" id="GO:0050515">
    <property type="term" value="F:4-(cytidine 5'-diphospho)-2-C-methyl-D-erythritol kinase activity"/>
    <property type="evidence" value="ECO:0007669"/>
    <property type="project" value="UniProtKB-UniRule"/>
</dbReference>
<dbReference type="NCBIfam" id="NF011202">
    <property type="entry name" value="PRK14608.1"/>
    <property type="match status" value="1"/>
</dbReference>
<dbReference type="NCBIfam" id="TIGR00154">
    <property type="entry name" value="ispE"/>
    <property type="match status" value="1"/>
</dbReference>
<evidence type="ECO:0000256" key="4">
    <source>
        <dbReference type="ARBA" id="ARBA00022679"/>
    </source>
</evidence>
<dbReference type="EMBL" id="JAAAMG010000014">
    <property type="protein sequence ID" value="NDW06096.1"/>
    <property type="molecule type" value="Genomic_DNA"/>
</dbReference>
<gene>
    <name evidence="10" type="primary">ispE</name>
    <name evidence="13" type="ORF">GTK09_16875</name>
</gene>
<comment type="catalytic activity">
    <reaction evidence="10">
        <text>4-CDP-2-C-methyl-D-erythritol + ATP = 4-CDP-2-C-methyl-D-erythritol 2-phosphate + ADP + H(+)</text>
        <dbReference type="Rhea" id="RHEA:18437"/>
        <dbReference type="ChEBI" id="CHEBI:15378"/>
        <dbReference type="ChEBI" id="CHEBI:30616"/>
        <dbReference type="ChEBI" id="CHEBI:57823"/>
        <dbReference type="ChEBI" id="CHEBI:57919"/>
        <dbReference type="ChEBI" id="CHEBI:456216"/>
        <dbReference type="EC" id="2.7.1.148"/>
    </reaction>
</comment>
<dbReference type="GO" id="GO:0005524">
    <property type="term" value="F:ATP binding"/>
    <property type="evidence" value="ECO:0007669"/>
    <property type="project" value="UniProtKB-UniRule"/>
</dbReference>
<evidence type="ECO:0000256" key="7">
    <source>
        <dbReference type="ARBA" id="ARBA00022840"/>
    </source>
</evidence>
<proteinExistence type="inferred from homology"/>
<dbReference type="GO" id="GO:0016114">
    <property type="term" value="P:terpenoid biosynthetic process"/>
    <property type="evidence" value="ECO:0007669"/>
    <property type="project" value="UniProtKB-UniRule"/>
</dbReference>
<evidence type="ECO:0000256" key="8">
    <source>
        <dbReference type="ARBA" id="ARBA00023229"/>
    </source>
</evidence>
<name>A0A6N9T7P9_9HYPH</name>
<comment type="similarity">
    <text evidence="1 10">Belongs to the GHMP kinase family. IspE subfamily.</text>
</comment>
<evidence type="ECO:0000256" key="9">
    <source>
        <dbReference type="ARBA" id="ARBA00032554"/>
    </source>
</evidence>
<dbReference type="InterPro" id="IPR036554">
    <property type="entry name" value="GHMP_kinase_C_sf"/>
</dbReference>
<evidence type="ECO:0000256" key="2">
    <source>
        <dbReference type="ARBA" id="ARBA00012052"/>
    </source>
</evidence>
<dbReference type="UniPathway" id="UPA00056">
    <property type="reaction ID" value="UER00094"/>
</dbReference>
<comment type="pathway">
    <text evidence="10">Isoprenoid biosynthesis; isopentenyl diphosphate biosynthesis via DXP pathway; isopentenyl diphosphate from 1-deoxy-D-xylulose 5-phosphate: step 3/6.</text>
</comment>
<comment type="function">
    <text evidence="10">Catalyzes the phosphorylation of the position 2 hydroxy group of 4-diphosphocytidyl-2C-methyl-D-erythritol.</text>
</comment>
<dbReference type="GO" id="GO:0019288">
    <property type="term" value="P:isopentenyl diphosphate biosynthetic process, methylerythritol 4-phosphate pathway"/>
    <property type="evidence" value="ECO:0007669"/>
    <property type="project" value="UniProtKB-UniRule"/>
</dbReference>
<dbReference type="Gene3D" id="3.30.230.10">
    <property type="match status" value="1"/>
</dbReference>
<evidence type="ECO:0000256" key="5">
    <source>
        <dbReference type="ARBA" id="ARBA00022741"/>
    </source>
</evidence>
<dbReference type="EC" id="2.7.1.148" evidence="2 10"/>
<comment type="caution">
    <text evidence="13">The sequence shown here is derived from an EMBL/GenBank/DDBJ whole genome shotgun (WGS) entry which is preliminary data.</text>
</comment>
<dbReference type="SUPFAM" id="SSF55060">
    <property type="entry name" value="GHMP Kinase, C-terminal domain"/>
    <property type="match status" value="1"/>
</dbReference>
<feature type="active site" evidence="10">
    <location>
        <position position="158"/>
    </location>
</feature>
<dbReference type="PANTHER" id="PTHR43527">
    <property type="entry name" value="4-DIPHOSPHOCYTIDYL-2-C-METHYL-D-ERYTHRITOL KINASE, CHLOROPLASTIC"/>
    <property type="match status" value="1"/>
</dbReference>
<organism evidence="13 14">
    <name type="scientific">Jiella pacifica</name>
    <dbReference type="NCBI Taxonomy" id="2696469"/>
    <lineage>
        <taxon>Bacteria</taxon>
        <taxon>Pseudomonadati</taxon>
        <taxon>Pseudomonadota</taxon>
        <taxon>Alphaproteobacteria</taxon>
        <taxon>Hyphomicrobiales</taxon>
        <taxon>Aurantimonadaceae</taxon>
        <taxon>Jiella</taxon>
    </lineage>
</organism>
<evidence type="ECO:0000256" key="10">
    <source>
        <dbReference type="HAMAP-Rule" id="MF_00061"/>
    </source>
</evidence>
<evidence type="ECO:0000259" key="12">
    <source>
        <dbReference type="Pfam" id="PF08544"/>
    </source>
</evidence>
<dbReference type="Pfam" id="PF08544">
    <property type="entry name" value="GHMP_kinases_C"/>
    <property type="match status" value="1"/>
</dbReference>
<protein>
    <recommendedName>
        <fullName evidence="3 10">4-diphosphocytidyl-2-C-methyl-D-erythritol kinase</fullName>
        <shortName evidence="10">CMK</shortName>
        <ecNumber evidence="2 10">2.7.1.148</ecNumber>
    </recommendedName>
    <alternativeName>
        <fullName evidence="9 10">4-(cytidine-5'-diphospho)-2-C-methyl-D-erythritol kinase</fullName>
    </alternativeName>
</protein>
<evidence type="ECO:0000259" key="11">
    <source>
        <dbReference type="Pfam" id="PF00288"/>
    </source>
</evidence>
<keyword evidence="5 10" id="KW-0547">Nucleotide-binding</keyword>
<reference evidence="13 14" key="1">
    <citation type="submission" date="2020-01" db="EMBL/GenBank/DDBJ databases">
        <title>Jiella pacifica sp. nov.</title>
        <authorList>
            <person name="Xue Z."/>
            <person name="Zhu S."/>
            <person name="Chen J."/>
            <person name="Yang J."/>
        </authorList>
    </citation>
    <scope>NUCLEOTIDE SEQUENCE [LARGE SCALE GENOMIC DNA]</scope>
    <source>
        <strain evidence="13 14">40Bstr34</strain>
    </source>
</reference>
<keyword evidence="14" id="KW-1185">Reference proteome</keyword>
<feature type="binding site" evidence="10">
    <location>
        <begin position="117"/>
        <end position="127"/>
    </location>
    <ligand>
        <name>ATP</name>
        <dbReference type="ChEBI" id="CHEBI:30616"/>
    </ligand>
</feature>
<dbReference type="HAMAP" id="MF_00061">
    <property type="entry name" value="IspE"/>
    <property type="match status" value="1"/>
</dbReference>
<dbReference type="RefSeq" id="WP_163464631.1">
    <property type="nucleotide sequence ID" value="NZ_JAAAMG010000014.1"/>
</dbReference>
<dbReference type="PANTHER" id="PTHR43527:SF2">
    <property type="entry name" value="4-DIPHOSPHOCYTIDYL-2-C-METHYL-D-ERYTHRITOL KINASE, CHLOROPLASTIC"/>
    <property type="match status" value="1"/>
</dbReference>
<evidence type="ECO:0000256" key="6">
    <source>
        <dbReference type="ARBA" id="ARBA00022777"/>
    </source>
</evidence>
<feature type="active site" evidence="10">
    <location>
        <position position="16"/>
    </location>
</feature>
<dbReference type="AlphaFoldDB" id="A0A6N9T7P9"/>
<evidence type="ECO:0000313" key="14">
    <source>
        <dbReference type="Proteomes" id="UP000469011"/>
    </source>
</evidence>
<evidence type="ECO:0000256" key="1">
    <source>
        <dbReference type="ARBA" id="ARBA00009684"/>
    </source>
</evidence>
<dbReference type="InterPro" id="IPR006204">
    <property type="entry name" value="GHMP_kinase_N_dom"/>
</dbReference>
<evidence type="ECO:0000313" key="13">
    <source>
        <dbReference type="EMBL" id="NDW06096.1"/>
    </source>
</evidence>
<keyword evidence="4 10" id="KW-0808">Transferase</keyword>
<keyword evidence="6 10" id="KW-0418">Kinase</keyword>
<sequence>MDALTVSAECRLAPAKVNLALHVVGRRDDGYHLLESLVVFDAVASDEVVVRPRGDDTSLRDLEAGIDRLGVSGRFASSVPTGDGNILLQAAALARAELAKFGLSLPPLDIALTKHLPVAAGIGGGSADAAALLALVAADAPGAARTALAAAAIRLGADVPMCLEGRAAFVSGIGEAIRPVEAMPELPILLVNPGIAVETAVVFRMLARRDNPPMPALPGYGFSSLAELVAYLGETRNDLALAAGSLAPGIEMARARLLAAGALFARMSGSGATVFGLFADAAARDEAARTIAGEEPGWWLSRRPGTDAPDDGRNLP</sequence>
<evidence type="ECO:0000256" key="3">
    <source>
        <dbReference type="ARBA" id="ARBA00017473"/>
    </source>
</evidence>
<dbReference type="InterPro" id="IPR004424">
    <property type="entry name" value="IspE"/>
</dbReference>